<dbReference type="GO" id="GO:0003677">
    <property type="term" value="F:DNA binding"/>
    <property type="evidence" value="ECO:0007669"/>
    <property type="project" value="UniProtKB-KW"/>
</dbReference>
<dbReference type="EMBL" id="JAGXBM010000001">
    <property type="protein sequence ID" value="MBS3696054.1"/>
    <property type="molecule type" value="Genomic_DNA"/>
</dbReference>
<sequence>MKITGQATYTKETNQEKFMGGGNFLGAGEFTVKVTDVEFNDNENRYFTIVLENEENKQLKHNVFVPPFNQDWQEKQYIQLLSRLGIKLNLPDLTFDTSDLKNKVATAVIKRKWNDDEGKFFTRLSYFKTWEKGDEVVNKPEPLTEDEKAKLNGNSQPANSSSNPFANANEPIDISSDDLPF</sequence>
<reference evidence="2 3" key="1">
    <citation type="submission" date="2021-05" db="EMBL/GenBank/DDBJ databases">
        <title>Staphylococcus fleurettii isolated from lake water in First Nation community in Manitoba, Canada.</title>
        <authorList>
            <person name="Bashar S."/>
            <person name="Murdock A."/>
            <person name="Patidar R."/>
            <person name="Golding G."/>
            <person name="Farenhorst A."/>
            <person name="Kumar A."/>
        </authorList>
    </citation>
    <scope>NUCLEOTIDE SEQUENCE [LARGE SCALE GENOMIC DNA]</scope>
    <source>
        <strain evidence="2 3">SF002</strain>
    </source>
</reference>
<evidence type="ECO:0000313" key="2">
    <source>
        <dbReference type="EMBL" id="MBS3696054.1"/>
    </source>
</evidence>
<evidence type="ECO:0000313" key="3">
    <source>
        <dbReference type="Proteomes" id="UP000681586"/>
    </source>
</evidence>
<accession>A0ABS5MK52</accession>
<protein>
    <submittedName>
        <fullName evidence="2">Single-stranded DNA-binding protein</fullName>
    </submittedName>
</protein>
<name>A0ABS5MK52_9STAP</name>
<keyword evidence="3" id="KW-1185">Reference proteome</keyword>
<evidence type="ECO:0000256" key="1">
    <source>
        <dbReference type="SAM" id="MobiDB-lite"/>
    </source>
</evidence>
<feature type="region of interest" description="Disordered" evidence="1">
    <location>
        <begin position="138"/>
        <end position="181"/>
    </location>
</feature>
<keyword evidence="2" id="KW-0238">DNA-binding</keyword>
<comment type="caution">
    <text evidence="2">The sequence shown here is derived from an EMBL/GenBank/DDBJ whole genome shotgun (WGS) entry which is preliminary data.</text>
</comment>
<organism evidence="2 3">
    <name type="scientific">Mammaliicoccus fleurettii</name>
    <dbReference type="NCBI Taxonomy" id="150056"/>
    <lineage>
        <taxon>Bacteria</taxon>
        <taxon>Bacillati</taxon>
        <taxon>Bacillota</taxon>
        <taxon>Bacilli</taxon>
        <taxon>Bacillales</taxon>
        <taxon>Staphylococcaceae</taxon>
        <taxon>Mammaliicoccus</taxon>
    </lineage>
</organism>
<dbReference type="Proteomes" id="UP000681586">
    <property type="component" value="Unassembled WGS sequence"/>
</dbReference>
<gene>
    <name evidence="2" type="ORF">JJQ58_00990</name>
</gene>
<feature type="compositionally biased region" description="Low complexity" evidence="1">
    <location>
        <begin position="152"/>
        <end position="171"/>
    </location>
</feature>
<proteinExistence type="predicted"/>
<dbReference type="RefSeq" id="WP_203153470.1">
    <property type="nucleotide sequence ID" value="NZ_JAEPSA010000003.1"/>
</dbReference>